<dbReference type="PANTHER" id="PTHR30373">
    <property type="entry name" value="UPF0603 PROTEIN YGCG"/>
    <property type="match status" value="1"/>
</dbReference>
<evidence type="ECO:0000256" key="1">
    <source>
        <dbReference type="SAM" id="Phobius"/>
    </source>
</evidence>
<gene>
    <name evidence="4" type="ORF">G6R29_02885</name>
</gene>
<organism evidence="4 5">
    <name type="scientific">Fructobacillus broussonetiae</name>
    <dbReference type="NCBI Taxonomy" id="2713173"/>
    <lineage>
        <taxon>Bacteria</taxon>
        <taxon>Bacillati</taxon>
        <taxon>Bacillota</taxon>
        <taxon>Bacilli</taxon>
        <taxon>Lactobacillales</taxon>
        <taxon>Lactobacillaceae</taxon>
        <taxon>Fructobacillus</taxon>
    </lineage>
</organism>
<accession>A0ABS5R202</accession>
<dbReference type="Pfam" id="PF04536">
    <property type="entry name" value="TPM_phosphatase"/>
    <property type="match status" value="1"/>
</dbReference>
<sequence length="289" mass="30956">MTVKNSGWKKTLLGMVLSLFVLLAFGPFASADDPSQIKPDGENPFITDRAKVLTADTSQLINQQNQRAESDEKQPQIAILTVDSTDGMSIADFTNELTLGKNWKVGSKKENNGILIVFAKNGGQNKIRVATGTGAEAYLPDGKIHQLFVKNQDNLKSQDMAKVDQGIRQLIQDIEASYNQALGGETEKKNPFQSAPSGLIAFILVILAILLVIVIVLVLKSLGRYQGQSQRPGSARHSSGASGFFWGWLIGDLLSSGSRHSYYDDDDDHFGGGGGFGGGGDFGGGGSDF</sequence>
<name>A0ABS5R202_9LACO</name>
<dbReference type="EMBL" id="JAAMFK010000003">
    <property type="protein sequence ID" value="MBS9338579.1"/>
    <property type="molecule type" value="Genomic_DNA"/>
</dbReference>
<feature type="signal peptide" evidence="2">
    <location>
        <begin position="1"/>
        <end position="31"/>
    </location>
</feature>
<dbReference type="Proteomes" id="UP001519504">
    <property type="component" value="Unassembled WGS sequence"/>
</dbReference>
<evidence type="ECO:0000313" key="4">
    <source>
        <dbReference type="EMBL" id="MBS9338579.1"/>
    </source>
</evidence>
<protein>
    <submittedName>
        <fullName evidence="4">TPM domain-containing protein</fullName>
    </submittedName>
</protein>
<comment type="caution">
    <text evidence="4">The sequence shown here is derived from an EMBL/GenBank/DDBJ whole genome shotgun (WGS) entry which is preliminary data.</text>
</comment>
<dbReference type="Gene3D" id="3.10.310.50">
    <property type="match status" value="1"/>
</dbReference>
<dbReference type="InterPro" id="IPR007621">
    <property type="entry name" value="TPM_dom"/>
</dbReference>
<evidence type="ECO:0000313" key="5">
    <source>
        <dbReference type="Proteomes" id="UP001519504"/>
    </source>
</evidence>
<keyword evidence="1" id="KW-1133">Transmembrane helix</keyword>
<keyword evidence="2" id="KW-0732">Signal</keyword>
<proteinExistence type="predicted"/>
<dbReference type="RefSeq" id="WP_213808861.1">
    <property type="nucleotide sequence ID" value="NZ_JAAMFK010000003.1"/>
</dbReference>
<evidence type="ECO:0000259" key="3">
    <source>
        <dbReference type="Pfam" id="PF04536"/>
    </source>
</evidence>
<keyword evidence="5" id="KW-1185">Reference proteome</keyword>
<keyword evidence="1" id="KW-0812">Transmembrane</keyword>
<keyword evidence="1" id="KW-0472">Membrane</keyword>
<evidence type="ECO:0000256" key="2">
    <source>
        <dbReference type="SAM" id="SignalP"/>
    </source>
</evidence>
<dbReference type="PANTHER" id="PTHR30373:SF2">
    <property type="entry name" value="UPF0603 PROTEIN YGCG"/>
    <property type="match status" value="1"/>
</dbReference>
<feature type="domain" description="TPM" evidence="3">
    <location>
        <begin position="46"/>
        <end position="175"/>
    </location>
</feature>
<feature type="chain" id="PRO_5045285142" evidence="2">
    <location>
        <begin position="32"/>
        <end position="289"/>
    </location>
</feature>
<reference evidence="4 5" key="1">
    <citation type="submission" date="2020-02" db="EMBL/GenBank/DDBJ databases">
        <title>Fructobacillus sp. isolated from paper mulberry of Taiwan.</title>
        <authorList>
            <person name="Lin S.-T."/>
        </authorList>
    </citation>
    <scope>NUCLEOTIDE SEQUENCE [LARGE SCALE GENOMIC DNA]</scope>
    <source>
        <strain evidence="4 5">M2-14</strain>
    </source>
</reference>
<feature type="transmembrane region" description="Helical" evidence="1">
    <location>
        <begin position="199"/>
        <end position="219"/>
    </location>
</feature>